<comment type="caution">
    <text evidence="2">The sequence shown here is derived from an EMBL/GenBank/DDBJ whole genome shotgun (WGS) entry which is preliminary data.</text>
</comment>
<gene>
    <name evidence="2" type="ORF">DN757_28495</name>
</gene>
<evidence type="ECO:0000313" key="2">
    <source>
        <dbReference type="EMBL" id="PZT52231.1"/>
    </source>
</evidence>
<reference evidence="2 3" key="1">
    <citation type="submission" date="2018-06" db="EMBL/GenBank/DDBJ databases">
        <title>Isolation of heavy metals resistant Paenibacillus silvae NC2 from Gold-Copper mine in ZiJin, China.</title>
        <authorList>
            <person name="Xu J."/>
            <person name="Mazhar H.S."/>
            <person name="Rensing C."/>
        </authorList>
    </citation>
    <scope>NUCLEOTIDE SEQUENCE [LARGE SCALE GENOMIC DNA]</scope>
    <source>
        <strain evidence="2 3">NC2</strain>
    </source>
</reference>
<evidence type="ECO:0000256" key="1">
    <source>
        <dbReference type="SAM" id="MobiDB-lite"/>
    </source>
</evidence>
<organism evidence="2 3">
    <name type="scientific">Paenibacillus silvae</name>
    <dbReference type="NCBI Taxonomy" id="1325358"/>
    <lineage>
        <taxon>Bacteria</taxon>
        <taxon>Bacillati</taxon>
        <taxon>Bacillota</taxon>
        <taxon>Bacilli</taxon>
        <taxon>Bacillales</taxon>
        <taxon>Paenibacillaceae</taxon>
        <taxon>Paenibacillus</taxon>
    </lineage>
</organism>
<dbReference type="RefSeq" id="WP_111273537.1">
    <property type="nucleotide sequence ID" value="NZ_QKWW01000119.1"/>
</dbReference>
<sequence>MKSSGYEQQQYPGGGRNEPCKGCDRQYDIHISDAKMARLVEIASRSRTTVGDEEYERRLAICSACPDLQYGTTCRHCGCLVQVRAKLAESTCPYPYASQWA</sequence>
<dbReference type="InterPro" id="IPR046169">
    <property type="entry name" value="DUF6171"/>
</dbReference>
<protein>
    <submittedName>
        <fullName evidence="2">Uncharacterized protein</fullName>
    </submittedName>
</protein>
<feature type="compositionally biased region" description="Polar residues" evidence="1">
    <location>
        <begin position="1"/>
        <end position="11"/>
    </location>
</feature>
<evidence type="ECO:0000313" key="3">
    <source>
        <dbReference type="Proteomes" id="UP000249204"/>
    </source>
</evidence>
<proteinExistence type="predicted"/>
<name>A0A2W6N929_9BACL</name>
<dbReference type="Proteomes" id="UP000249204">
    <property type="component" value="Unassembled WGS sequence"/>
</dbReference>
<dbReference type="AlphaFoldDB" id="A0A2W6N929"/>
<dbReference type="EMBL" id="QKWW01000119">
    <property type="protein sequence ID" value="PZT52231.1"/>
    <property type="molecule type" value="Genomic_DNA"/>
</dbReference>
<feature type="region of interest" description="Disordered" evidence="1">
    <location>
        <begin position="1"/>
        <end position="21"/>
    </location>
</feature>
<accession>A0A2W6N929</accession>
<dbReference type="Pfam" id="PF19668">
    <property type="entry name" value="DUF6171"/>
    <property type="match status" value="1"/>
</dbReference>